<keyword evidence="6" id="KW-1185">Reference proteome</keyword>
<evidence type="ECO:0000256" key="3">
    <source>
        <dbReference type="ARBA" id="ARBA00022525"/>
    </source>
</evidence>
<organism evidence="6 7">
    <name type="scientific">Agrilus planipennis</name>
    <name type="common">Emerald ash borer</name>
    <name type="synonym">Agrilus marcopoli</name>
    <dbReference type="NCBI Taxonomy" id="224129"/>
    <lineage>
        <taxon>Eukaryota</taxon>
        <taxon>Metazoa</taxon>
        <taxon>Ecdysozoa</taxon>
        <taxon>Arthropoda</taxon>
        <taxon>Hexapoda</taxon>
        <taxon>Insecta</taxon>
        <taxon>Pterygota</taxon>
        <taxon>Neoptera</taxon>
        <taxon>Endopterygota</taxon>
        <taxon>Coleoptera</taxon>
        <taxon>Polyphaga</taxon>
        <taxon>Elateriformia</taxon>
        <taxon>Buprestoidea</taxon>
        <taxon>Buprestidae</taxon>
        <taxon>Agrilinae</taxon>
        <taxon>Agrilus</taxon>
    </lineage>
</organism>
<dbReference type="InParanoid" id="A0A1W4WDH9"/>
<dbReference type="SUPFAM" id="SSF53474">
    <property type="entry name" value="alpha/beta-Hydrolases"/>
    <property type="match status" value="1"/>
</dbReference>
<dbReference type="PANTHER" id="PTHR11610">
    <property type="entry name" value="LIPASE"/>
    <property type="match status" value="1"/>
</dbReference>
<feature type="non-terminal residue" evidence="7">
    <location>
        <position position="1"/>
    </location>
</feature>
<dbReference type="STRING" id="224129.A0A1W4WDH9"/>
<dbReference type="PANTHER" id="PTHR11610:SF173">
    <property type="entry name" value="LIPASE DOMAIN-CONTAINING PROTEIN-RELATED"/>
    <property type="match status" value="1"/>
</dbReference>
<dbReference type="GO" id="GO:0016042">
    <property type="term" value="P:lipid catabolic process"/>
    <property type="evidence" value="ECO:0007669"/>
    <property type="project" value="TreeGrafter"/>
</dbReference>
<dbReference type="Proteomes" id="UP000192223">
    <property type="component" value="Unplaced"/>
</dbReference>
<evidence type="ECO:0000313" key="7">
    <source>
        <dbReference type="RefSeq" id="XP_018322021.1"/>
    </source>
</evidence>
<feature type="domain" description="Lipase" evidence="5">
    <location>
        <begin position="72"/>
        <end position="287"/>
    </location>
</feature>
<dbReference type="OrthoDB" id="6755582at2759"/>
<evidence type="ECO:0000256" key="4">
    <source>
        <dbReference type="RuleBase" id="RU004262"/>
    </source>
</evidence>
<dbReference type="AlphaFoldDB" id="A0A1W4WDH9"/>
<evidence type="ECO:0000256" key="1">
    <source>
        <dbReference type="ARBA" id="ARBA00004613"/>
    </source>
</evidence>
<dbReference type="KEGG" id="apln:108734825"/>
<comment type="similarity">
    <text evidence="2 4">Belongs to the AB hydrolase superfamily. Lipase family.</text>
</comment>
<dbReference type="InterPro" id="IPR013818">
    <property type="entry name" value="Lipase"/>
</dbReference>
<dbReference type="PRINTS" id="PR00821">
    <property type="entry name" value="TAGLIPASE"/>
</dbReference>
<dbReference type="GeneID" id="108734825"/>
<keyword evidence="3" id="KW-0964">Secreted</keyword>
<sequence>YCKIFSLITGAFLTVFVLGVSVIGADLGLGAIQDLIWSTCTFVSSVDPSRIEYHVFNYKNSTSPTLYYGNDTNINVDLTQETKFIIHGWTEYGTKPWLMNMAKAYYETDHKYNVILVDWSAYGNSTYFRSICYVSHVGRAIANYIVNVGFDLNKVHIIAHSLGGQVAGYVGQSIYFAQGTKVRRITGLDAAGPLFCYPKLLNDDLRLSPDDANFVDAIHTNDGENGCSNDYGNVDFRPNCGSFQTGCNNYTAEGARSPGFCSHYRSYKYYTQSIYNDCFSAVQCSTCSDSCEEQHTKDNSDIVMGENSSTNISGDYFVFTEAGQPYCK</sequence>
<gene>
    <name evidence="7" type="primary">LOC108734825</name>
</gene>
<evidence type="ECO:0000259" key="5">
    <source>
        <dbReference type="Pfam" id="PF00151"/>
    </source>
</evidence>
<evidence type="ECO:0000313" key="6">
    <source>
        <dbReference type="Proteomes" id="UP000192223"/>
    </source>
</evidence>
<protein>
    <submittedName>
        <fullName evidence="7">Pancreatic triacylglycerol lipase-like</fullName>
    </submittedName>
</protein>
<reference evidence="7" key="1">
    <citation type="submission" date="2025-08" db="UniProtKB">
        <authorList>
            <consortium name="RefSeq"/>
        </authorList>
    </citation>
    <scope>IDENTIFICATION</scope>
    <source>
        <tissue evidence="7">Entire body</tissue>
    </source>
</reference>
<dbReference type="Gene3D" id="3.40.50.1820">
    <property type="entry name" value="alpha/beta hydrolase"/>
    <property type="match status" value="1"/>
</dbReference>
<dbReference type="InterPro" id="IPR000734">
    <property type="entry name" value="TAG_lipase"/>
</dbReference>
<dbReference type="Pfam" id="PF00151">
    <property type="entry name" value="Lipase"/>
    <property type="match status" value="1"/>
</dbReference>
<accession>A0A1W4WDH9</accession>
<proteinExistence type="inferred from homology"/>
<dbReference type="GO" id="GO:0005615">
    <property type="term" value="C:extracellular space"/>
    <property type="evidence" value="ECO:0007669"/>
    <property type="project" value="TreeGrafter"/>
</dbReference>
<dbReference type="RefSeq" id="XP_018322021.1">
    <property type="nucleotide sequence ID" value="XM_018466519.1"/>
</dbReference>
<comment type="subcellular location">
    <subcellularLocation>
        <location evidence="1">Secreted</location>
    </subcellularLocation>
</comment>
<evidence type="ECO:0000256" key="2">
    <source>
        <dbReference type="ARBA" id="ARBA00010701"/>
    </source>
</evidence>
<dbReference type="GO" id="GO:0017171">
    <property type="term" value="F:serine hydrolase activity"/>
    <property type="evidence" value="ECO:0007669"/>
    <property type="project" value="TreeGrafter"/>
</dbReference>
<dbReference type="InterPro" id="IPR029058">
    <property type="entry name" value="AB_hydrolase_fold"/>
</dbReference>
<name>A0A1W4WDH9_AGRPL</name>
<dbReference type="GO" id="GO:0016298">
    <property type="term" value="F:lipase activity"/>
    <property type="evidence" value="ECO:0007669"/>
    <property type="project" value="InterPro"/>
</dbReference>